<comment type="caution">
    <text evidence="1">The sequence shown here is derived from an EMBL/GenBank/DDBJ whole genome shotgun (WGS) entry which is preliminary data.</text>
</comment>
<evidence type="ECO:0000313" key="1">
    <source>
        <dbReference type="EMBL" id="MET3773017.1"/>
    </source>
</evidence>
<reference evidence="1" key="1">
    <citation type="submission" date="2024-06" db="EMBL/GenBank/DDBJ databases">
        <title>Genomic Encyclopedia of Type Strains, Phase IV (KMG-IV): sequencing the most valuable type-strain genomes for metagenomic binning, comparative biology and taxonomic classification.</title>
        <authorList>
            <person name="Goeker M."/>
        </authorList>
    </citation>
    <scope>NUCLEOTIDE SEQUENCE</scope>
    <source>
        <strain evidence="1">SJCon</strain>
    </source>
</reference>
<gene>
    <name evidence="1" type="ORF">ABIC98_002677</name>
</gene>
<keyword evidence="2" id="KW-1185">Reference proteome</keyword>
<sequence length="276" mass="31177">MHLSKFVTRESFAVRIGADGNRKSGTLEDLFPDWGMTERLGIVLSKPYGAIEASLALLAMTPLFYGLVPERATTKPQYPPIFLFHIDRMHGSHIMLDVVPHRYEVLVENDPYAVLTAVKDYGITRLMVPDEHAEHDLSYVERAPLGWTDLRYLRENLRSVYAYGQENGFARSSDIEITSADPRLEESVTQVLRPEESIKVFSDATEESLAKKMIGETSLEDLEALTPIVAERMNEVRAEERARLLADRVGRRNAEGNITQAYRKLSVDDGLSRLVP</sequence>
<protein>
    <submittedName>
        <fullName evidence="1">Uncharacterized protein</fullName>
    </submittedName>
</protein>
<proteinExistence type="predicted"/>
<name>A0ACC6THC5_9MICC</name>
<dbReference type="Proteomes" id="UP001549207">
    <property type="component" value="Unassembled WGS sequence"/>
</dbReference>
<dbReference type="EMBL" id="JBEPNJ010000010">
    <property type="protein sequence ID" value="MET3773017.1"/>
    <property type="molecule type" value="Genomic_DNA"/>
</dbReference>
<organism evidence="1 2">
    <name type="scientific">Arthrobacter nitrophenolicus</name>
    <dbReference type="NCBI Taxonomy" id="683150"/>
    <lineage>
        <taxon>Bacteria</taxon>
        <taxon>Bacillati</taxon>
        <taxon>Actinomycetota</taxon>
        <taxon>Actinomycetes</taxon>
        <taxon>Micrococcales</taxon>
        <taxon>Micrococcaceae</taxon>
        <taxon>Arthrobacter</taxon>
    </lineage>
</organism>
<accession>A0ACC6THC5</accession>
<evidence type="ECO:0000313" key="2">
    <source>
        <dbReference type="Proteomes" id="UP001549207"/>
    </source>
</evidence>